<accession>A0A6J7I6Z8</accession>
<evidence type="ECO:0000259" key="2">
    <source>
        <dbReference type="Pfam" id="PF03703"/>
    </source>
</evidence>
<dbReference type="EMBL" id="CAFBMX010000004">
    <property type="protein sequence ID" value="CAB4926267.1"/>
    <property type="molecule type" value="Genomic_DNA"/>
</dbReference>
<reference evidence="3" key="1">
    <citation type="submission" date="2020-05" db="EMBL/GenBank/DDBJ databases">
        <authorList>
            <person name="Chiriac C."/>
            <person name="Salcher M."/>
            <person name="Ghai R."/>
            <person name="Kavagutti S V."/>
        </authorList>
    </citation>
    <scope>NUCLEOTIDE SEQUENCE</scope>
</reference>
<dbReference type="PANTHER" id="PTHR34473:SF2">
    <property type="entry name" value="UPF0699 TRANSMEMBRANE PROTEIN YDBT"/>
    <property type="match status" value="1"/>
</dbReference>
<proteinExistence type="predicted"/>
<dbReference type="InterPro" id="IPR005182">
    <property type="entry name" value="YdbS-like_PH"/>
</dbReference>
<dbReference type="AlphaFoldDB" id="A0A6J7I6Z8"/>
<organism evidence="3">
    <name type="scientific">freshwater metagenome</name>
    <dbReference type="NCBI Taxonomy" id="449393"/>
    <lineage>
        <taxon>unclassified sequences</taxon>
        <taxon>metagenomes</taxon>
        <taxon>ecological metagenomes</taxon>
    </lineage>
</organism>
<dbReference type="Pfam" id="PF03703">
    <property type="entry name" value="bPH_2"/>
    <property type="match status" value="1"/>
</dbReference>
<evidence type="ECO:0000313" key="3">
    <source>
        <dbReference type="EMBL" id="CAB4926267.1"/>
    </source>
</evidence>
<gene>
    <name evidence="3" type="ORF">UFOPK3674_00866</name>
</gene>
<feature type="transmembrane region" description="Helical" evidence="1">
    <location>
        <begin position="28"/>
        <end position="49"/>
    </location>
</feature>
<protein>
    <submittedName>
        <fullName evidence="3">Unannotated protein</fullName>
    </submittedName>
</protein>
<keyword evidence="1" id="KW-1133">Transmembrane helix</keyword>
<keyword evidence="1" id="KW-0472">Membrane</keyword>
<feature type="domain" description="YdbS-like PH" evidence="2">
    <location>
        <begin position="49"/>
        <end position="119"/>
    </location>
</feature>
<keyword evidence="1" id="KW-0812">Transmembrane</keyword>
<sequence length="147" mass="15801">MSLYLKGAAIGIVLGAILWFAVSHAAGVIALIAVVGVAVLVGFIRRVFVRFTITDQRLRIQRGMISRRVQQTRIDRVQNVTTRQSIAERLLRVGSVDFDTAGADDANFIFNGVDDPHKVVTAVDQAQRRNAQAAQDGGEGAATADGL</sequence>
<evidence type="ECO:0000256" key="1">
    <source>
        <dbReference type="SAM" id="Phobius"/>
    </source>
</evidence>
<feature type="transmembrane region" description="Helical" evidence="1">
    <location>
        <begin position="5"/>
        <end position="22"/>
    </location>
</feature>
<dbReference type="PANTHER" id="PTHR34473">
    <property type="entry name" value="UPF0699 TRANSMEMBRANE PROTEIN YDBS"/>
    <property type="match status" value="1"/>
</dbReference>
<name>A0A6J7I6Z8_9ZZZZ</name>